<dbReference type="InterPro" id="IPR052168">
    <property type="entry name" value="Cytochrome_b561_oxidase"/>
</dbReference>
<keyword evidence="3" id="KW-0813">Transport</keyword>
<evidence type="ECO:0000256" key="4">
    <source>
        <dbReference type="ARBA" id="ARBA00022475"/>
    </source>
</evidence>
<feature type="transmembrane region" description="Helical" evidence="13">
    <location>
        <begin position="40"/>
        <end position="60"/>
    </location>
</feature>
<dbReference type="GO" id="GO:0022904">
    <property type="term" value="P:respiratory electron transport chain"/>
    <property type="evidence" value="ECO:0007669"/>
    <property type="project" value="InterPro"/>
</dbReference>
<comment type="caution">
    <text evidence="15">The sequence shown here is derived from an EMBL/GenBank/DDBJ whole genome shotgun (WGS) entry which is preliminary data.</text>
</comment>
<dbReference type="PANTHER" id="PTHR30529">
    <property type="entry name" value="CYTOCHROME B561"/>
    <property type="match status" value="1"/>
</dbReference>
<feature type="transmembrane region" description="Helical" evidence="13">
    <location>
        <begin position="12"/>
        <end position="34"/>
    </location>
</feature>
<evidence type="ECO:0000313" key="16">
    <source>
        <dbReference type="Proteomes" id="UP000003165"/>
    </source>
</evidence>
<feature type="transmembrane region" description="Helical" evidence="13">
    <location>
        <begin position="141"/>
        <end position="163"/>
    </location>
</feature>
<dbReference type="InterPro" id="IPR016174">
    <property type="entry name" value="Di-haem_cyt_TM"/>
</dbReference>
<protein>
    <submittedName>
        <fullName evidence="15">Cytochrome B561</fullName>
    </submittedName>
</protein>
<organism evidence="15 16">
    <name type="scientific">Pseudogulbenkiania ferrooxidans 2002</name>
    <dbReference type="NCBI Taxonomy" id="279714"/>
    <lineage>
        <taxon>Bacteria</taxon>
        <taxon>Pseudomonadati</taxon>
        <taxon>Pseudomonadota</taxon>
        <taxon>Betaproteobacteria</taxon>
        <taxon>Neisseriales</taxon>
        <taxon>Chromobacteriaceae</taxon>
        <taxon>Pseudogulbenkiania</taxon>
    </lineage>
</organism>
<evidence type="ECO:0000256" key="9">
    <source>
        <dbReference type="ARBA" id="ARBA00022989"/>
    </source>
</evidence>
<evidence type="ECO:0000256" key="10">
    <source>
        <dbReference type="ARBA" id="ARBA00023004"/>
    </source>
</evidence>
<dbReference type="Proteomes" id="UP000003165">
    <property type="component" value="Unassembled WGS sequence"/>
</dbReference>
<dbReference type="GO" id="GO:0005886">
    <property type="term" value="C:plasma membrane"/>
    <property type="evidence" value="ECO:0007669"/>
    <property type="project" value="UniProtKB-SubCell"/>
</dbReference>
<feature type="transmembrane region" description="Helical" evidence="13">
    <location>
        <begin position="81"/>
        <end position="104"/>
    </location>
</feature>
<evidence type="ECO:0000256" key="11">
    <source>
        <dbReference type="ARBA" id="ARBA00023136"/>
    </source>
</evidence>
<evidence type="ECO:0000256" key="13">
    <source>
        <dbReference type="SAM" id="Phobius"/>
    </source>
</evidence>
<comment type="similarity">
    <text evidence="12">Belongs to the cytochrome b561 family.</text>
</comment>
<gene>
    <name evidence="15" type="ORF">FuraDRAFT_2048</name>
</gene>
<sequence length="183" mass="19846">MSALSTKKYPLSVSLLHWLVAIAIIGNLAIGWMLDDNMDLMSLHKSIGASVLILAVLRVLNKRIHRRALPPSINTKGSKQYLAEKAVHGLLYLSMLGIPVLGWLKTNAAGHAVSVFGLFDLPTLLEKNRALSPLFGDMHSAAAAGFAVLLGLHVSGALMHAVLKSENVLRRILPFSLAKETRR</sequence>
<dbReference type="InterPro" id="IPR011577">
    <property type="entry name" value="Cyt_b561_bac/Ni-Hgenase"/>
</dbReference>
<dbReference type="GO" id="GO:0020037">
    <property type="term" value="F:heme binding"/>
    <property type="evidence" value="ECO:0007669"/>
    <property type="project" value="TreeGrafter"/>
</dbReference>
<keyword evidence="4" id="KW-1003">Cell membrane</keyword>
<keyword evidence="5" id="KW-0349">Heme</keyword>
<comment type="subcellular location">
    <subcellularLocation>
        <location evidence="2">Cell membrane</location>
        <topology evidence="2">Multi-pass membrane protein</topology>
    </subcellularLocation>
</comment>
<keyword evidence="6 13" id="KW-0812">Transmembrane</keyword>
<evidence type="ECO:0000256" key="1">
    <source>
        <dbReference type="ARBA" id="ARBA00001970"/>
    </source>
</evidence>
<dbReference type="EMBL" id="ACIS01000005">
    <property type="protein sequence ID" value="EEG08540.1"/>
    <property type="molecule type" value="Genomic_DNA"/>
</dbReference>
<keyword evidence="8" id="KW-0249">Electron transport</keyword>
<accession>B9Z3W3</accession>
<reference evidence="15 16" key="1">
    <citation type="submission" date="2009-02" db="EMBL/GenBank/DDBJ databases">
        <title>Sequencing of the draft genome and assembly of Lutiella nitroferrum 2002.</title>
        <authorList>
            <consortium name="US DOE Joint Genome Institute (JGI-PGF)"/>
            <person name="Lucas S."/>
            <person name="Copeland A."/>
            <person name="Lapidus A."/>
            <person name="Glavina del Rio T."/>
            <person name="Tice H."/>
            <person name="Bruce D."/>
            <person name="Goodwin L."/>
            <person name="Pitluck S."/>
            <person name="Larimer F."/>
            <person name="Land M.L."/>
            <person name="Hauser L."/>
            <person name="Coates J.D."/>
        </authorList>
    </citation>
    <scope>NUCLEOTIDE SEQUENCE [LARGE SCALE GENOMIC DNA]</scope>
    <source>
        <strain evidence="15 16">2002</strain>
    </source>
</reference>
<dbReference type="GO" id="GO:0046872">
    <property type="term" value="F:metal ion binding"/>
    <property type="evidence" value="ECO:0007669"/>
    <property type="project" value="UniProtKB-KW"/>
</dbReference>
<dbReference type="AlphaFoldDB" id="B9Z3W3"/>
<evidence type="ECO:0000313" key="15">
    <source>
        <dbReference type="EMBL" id="EEG08540.1"/>
    </source>
</evidence>
<evidence type="ECO:0000256" key="2">
    <source>
        <dbReference type="ARBA" id="ARBA00004651"/>
    </source>
</evidence>
<keyword evidence="9 13" id="KW-1133">Transmembrane helix</keyword>
<keyword evidence="16" id="KW-1185">Reference proteome</keyword>
<keyword evidence="10" id="KW-0408">Iron</keyword>
<dbReference type="SUPFAM" id="SSF81342">
    <property type="entry name" value="Transmembrane di-heme cytochromes"/>
    <property type="match status" value="1"/>
</dbReference>
<dbReference type="eggNOG" id="COG3038">
    <property type="taxonomic scope" value="Bacteria"/>
</dbReference>
<evidence type="ECO:0000256" key="6">
    <source>
        <dbReference type="ARBA" id="ARBA00022692"/>
    </source>
</evidence>
<evidence type="ECO:0000259" key="14">
    <source>
        <dbReference type="Pfam" id="PF01292"/>
    </source>
</evidence>
<keyword evidence="7" id="KW-0479">Metal-binding</keyword>
<comment type="cofactor">
    <cofactor evidence="1">
        <name>heme b</name>
        <dbReference type="ChEBI" id="CHEBI:60344"/>
    </cofactor>
</comment>
<evidence type="ECO:0000256" key="12">
    <source>
        <dbReference type="ARBA" id="ARBA00037975"/>
    </source>
</evidence>
<evidence type="ECO:0000256" key="5">
    <source>
        <dbReference type="ARBA" id="ARBA00022617"/>
    </source>
</evidence>
<feature type="domain" description="Cytochrome b561 bacterial/Ni-hydrogenase" evidence="14">
    <location>
        <begin position="9"/>
        <end position="174"/>
    </location>
</feature>
<evidence type="ECO:0000256" key="3">
    <source>
        <dbReference type="ARBA" id="ARBA00022448"/>
    </source>
</evidence>
<dbReference type="PANTHER" id="PTHR30529:SF1">
    <property type="entry name" value="CYTOCHROME B561 HOMOLOG 2"/>
    <property type="match status" value="1"/>
</dbReference>
<evidence type="ECO:0000256" key="7">
    <source>
        <dbReference type="ARBA" id="ARBA00022723"/>
    </source>
</evidence>
<dbReference type="RefSeq" id="WP_008954068.1">
    <property type="nucleotide sequence ID" value="NZ_ACIS01000005.1"/>
</dbReference>
<dbReference type="GO" id="GO:0009055">
    <property type="term" value="F:electron transfer activity"/>
    <property type="evidence" value="ECO:0007669"/>
    <property type="project" value="InterPro"/>
</dbReference>
<keyword evidence="11 13" id="KW-0472">Membrane</keyword>
<dbReference type="Pfam" id="PF01292">
    <property type="entry name" value="Ni_hydr_CYTB"/>
    <property type="match status" value="1"/>
</dbReference>
<proteinExistence type="inferred from homology"/>
<name>B9Z3W3_9NEIS</name>
<evidence type="ECO:0000256" key="8">
    <source>
        <dbReference type="ARBA" id="ARBA00022982"/>
    </source>
</evidence>